<feature type="region of interest" description="Disordered" evidence="9">
    <location>
        <begin position="289"/>
        <end position="318"/>
    </location>
</feature>
<dbReference type="GO" id="GO:0004519">
    <property type="term" value="F:endonuclease activity"/>
    <property type="evidence" value="ECO:0007669"/>
    <property type="project" value="UniProtKB-KW"/>
</dbReference>
<dbReference type="EC" id="2.7.7.49" evidence="1"/>
<feature type="domain" description="CCHC-type" evidence="10">
    <location>
        <begin position="372"/>
        <end position="387"/>
    </location>
</feature>
<dbReference type="Pfam" id="PF17921">
    <property type="entry name" value="Integrase_H2C2"/>
    <property type="match status" value="1"/>
</dbReference>
<dbReference type="CDD" id="cd00303">
    <property type="entry name" value="retropepsin_like"/>
    <property type="match status" value="1"/>
</dbReference>
<dbReference type="Gene3D" id="3.30.420.10">
    <property type="entry name" value="Ribonuclease H-like superfamily/Ribonuclease H"/>
    <property type="match status" value="1"/>
</dbReference>
<dbReference type="Gene3D" id="3.30.70.270">
    <property type="match status" value="2"/>
</dbReference>
<dbReference type="Pfam" id="PF13650">
    <property type="entry name" value="Asp_protease_2"/>
    <property type="match status" value="1"/>
</dbReference>
<keyword evidence="8" id="KW-0862">Zinc</keyword>
<dbReference type="InterPro" id="IPR012337">
    <property type="entry name" value="RNaseH-like_sf"/>
</dbReference>
<dbReference type="PANTHER" id="PTHR37984:SF5">
    <property type="entry name" value="PROTEIN NYNRIN-LIKE"/>
    <property type="match status" value="1"/>
</dbReference>
<evidence type="ECO:0000256" key="7">
    <source>
        <dbReference type="ARBA" id="ARBA00022918"/>
    </source>
</evidence>
<keyword evidence="4" id="KW-0540">Nuclease</keyword>
<feature type="compositionally biased region" description="Polar residues" evidence="9">
    <location>
        <begin position="670"/>
        <end position="679"/>
    </location>
</feature>
<evidence type="ECO:0000256" key="2">
    <source>
        <dbReference type="ARBA" id="ARBA00022679"/>
    </source>
</evidence>
<keyword evidence="6" id="KW-0378">Hydrolase</keyword>
<feature type="compositionally biased region" description="Basic and acidic residues" evidence="9">
    <location>
        <begin position="1512"/>
        <end position="1526"/>
    </location>
</feature>
<dbReference type="CDD" id="cd09274">
    <property type="entry name" value="RNase_HI_RT_Ty3"/>
    <property type="match status" value="1"/>
</dbReference>
<proteinExistence type="predicted"/>
<keyword evidence="7" id="KW-0695">RNA-directed DNA polymerase</keyword>
<keyword evidence="3" id="KW-0548">Nucleotidyltransferase</keyword>
<dbReference type="InterPro" id="IPR021109">
    <property type="entry name" value="Peptidase_aspartic_dom_sf"/>
</dbReference>
<keyword evidence="13" id="KW-1185">Reference proteome</keyword>
<dbReference type="PROSITE" id="PS50878">
    <property type="entry name" value="RT_POL"/>
    <property type="match status" value="1"/>
</dbReference>
<evidence type="ECO:0000313" key="12">
    <source>
        <dbReference type="EMBL" id="KAK3286456.1"/>
    </source>
</evidence>
<dbReference type="SUPFAM" id="SSF56672">
    <property type="entry name" value="DNA/RNA polymerases"/>
    <property type="match status" value="1"/>
</dbReference>
<evidence type="ECO:0000313" key="13">
    <source>
        <dbReference type="Proteomes" id="UP001190700"/>
    </source>
</evidence>
<organism evidence="12 13">
    <name type="scientific">Cymbomonas tetramitiformis</name>
    <dbReference type="NCBI Taxonomy" id="36881"/>
    <lineage>
        <taxon>Eukaryota</taxon>
        <taxon>Viridiplantae</taxon>
        <taxon>Chlorophyta</taxon>
        <taxon>Pyramimonadophyceae</taxon>
        <taxon>Pyramimonadales</taxon>
        <taxon>Pyramimonadaceae</taxon>
        <taxon>Cymbomonas</taxon>
    </lineage>
</organism>
<sequence length="2098" mass="234189">MVPAGGGSSRFAGNTTISNATASSTTTISDITAVSDTTIEISGADWGPGSCDSCEMKKGNEMEELEVLRTAVVKLTEHAYVKTALRTATCREEVLGRMILDMPTLLWMVMDKSLAKPQKLYLEELAPGGSEGEEWQRRFVSVNQFMGDLAFSCGISLDALKRLKTELLAAVQGTSETASAYYTRMSVGWETVNFVADVVEQCSQMSRLELLGTFWAGLTHSTLVGTRLQSLDLDTSYPETWEQKQKQLQRRDTSAILKVRDVATMIEEEKIKEEAALAALISRKMTQHISTQSSPRIRPTGARPFASGQAPVWKPRPFTPRRPEIAAIKWKEEDDKDSQVALANTQPASKQVRFSPRPANTPSSYTPRERPCFACGKLDHMIADCKDEAAVAKWRADAPARLARRQAPKHGRLVVDYRQLNQYFLQPTDYRDLELSPPGSSRIYQDSLADQQNRLKAWQWSSPKGARTVETVFHRIRRLTRGTITKPVRAKLVKLAEESRRVHEGRIHQPKHRQQRRYDLDQTKVEGYANHLENEAAEAWAELSPKEQLRAVRRESGPNARVSRGSWRAVGMQRVRTRQQRAASVIQAAYRRWKQPPIPPTPVAVPPRSIRARALATVRQAGKAVYAATVGRRTAAVSPVEIEGVTPPRKMAALTAVQPLEATEPLGTPSVASSEPATGSDSASPSVDAVADRVLKCEHLSVKGHVQWELRSLGSQLTSTLAAASDEEGPLLLVFYAYLGKHLVKVLVDSGASDNFISEKSARKFQLTTRASSPMRVTLADGPVKTAGAVAYTKFKAHTRAGKDYVENKMELRVLPLGIHVDVVLGGKWLRSLSPVTLDYAGNGAISFCTSRKGGGSQSVTLEGCTPGVRTSGKKGQSAALIDEVFLTAVQLKQHLVHAETRRQAGEEDCDPAWLMMAVRGSIPEPESAFACVAFGDAAEGESAVVCGATGDVAEGEVISENQDSRDAKVSQAWKQRFDAFFTDFPQQLTTALPGIAELRHDKCDEAQVNLKPDASGPPCKRPYKQSSEAARQLRDRLEVLVEKGYIRPSSSPYAAPCLMVPKPGDPKTLRLVVDYRQLNQQTVRDRYPLPDIQLMFDEMQGAAYFSSFDAVDGFWQVPMAEKDIEKTAFTTQMGAYEWQVMPQGLQNSPAQYQRRMQRALGHLPFVRIFIDDVIIFSKTVEEHYANVKRFLETCKEKGVYLKASKAQIGPKESLRFLGHTLSSKGCQPQHDKVASIRTWPQLQSVTQVRQFLGLAGYYRRFVHHFSEIAKPLTALAKTDEPWQWGEQQQWAFDELKEALSSAPVLALPDIKKAADGSAPFLVQADASGVALGGVLMQDTGDGMQVIAYDSRQFSAAEQNYHTGERELCALHHCTTVTWRHYLCFSEFRLQGDHRPLEWLMSPGRELSRRQARWYMDLVEVGVPRMEYVKGALLLVPDALSRRPDYVTLSPRAGLVEAGVVDGKTDRPAGLVLNAAEAAGDFGDEPPVPVPAWLATVETWVDGVLTLQMAERAQDRASQHRSKDTEGTIAPIQQQQKSSQQQQGLRVRREVFERLQRQFGEFDVDANCEQGGGNRLAEQYWTDCLNEKWRGKHVWCSLSSSGDHPSVEAVLRKYVDEWRTDPSHTSVVFLLPDVQARLPQWRRLFRMTGMRLVEVIPTTDDSGVANQLYESTGGVLQNISGPVLVVYAPPSRQQVPRNRHPRVLPPVIRQGEAAKVRDAAEPPTDSKFLEALHDEYAREGPLRQLREQVLAAPHRTTKDFRVIGEVLWRVAAGRYQLVLGEDSPLREVIFWEAHDSAAAGHTGREKTLERVLRRFWWENAAEDVAGWVTSCPTCQAVRPRAAFPDGLLNPHSIPLRNWQEVRVDFVTGLPLTQQGNDAFIAFTCKLSKMVHVVPMNFGDSSAQTVARIYFDVIWRQHGAPMKIVLELAQQRQREQFDKRHTDREYAVGDLVWVDARHLTEKLMDRQLCRKLAKRWHGPLAVTERFHSDLQAALPEADRGAPVAYRLALPAHWRVHDVFAQHRLKPFVHGAKAFASRQQWRTRDKMDRGAENQQLKEFETRRLRQQAEDVTEEGAPALAHTMDVSAPAKGGETQPAAEQ</sequence>
<feature type="domain" description="Reverse transcriptase" evidence="11">
    <location>
        <begin position="1042"/>
        <end position="1222"/>
    </location>
</feature>
<keyword evidence="5" id="KW-0255">Endonuclease</keyword>
<dbReference type="GO" id="GO:0003676">
    <property type="term" value="F:nucleic acid binding"/>
    <property type="evidence" value="ECO:0007669"/>
    <property type="project" value="InterPro"/>
</dbReference>
<dbReference type="PANTHER" id="PTHR37984">
    <property type="entry name" value="PROTEIN CBG26694"/>
    <property type="match status" value="1"/>
</dbReference>
<dbReference type="GO" id="GO:0008270">
    <property type="term" value="F:zinc ion binding"/>
    <property type="evidence" value="ECO:0007669"/>
    <property type="project" value="UniProtKB-KW"/>
</dbReference>
<dbReference type="SUPFAM" id="SSF50630">
    <property type="entry name" value="Acid proteases"/>
    <property type="match status" value="1"/>
</dbReference>
<dbReference type="InterPro" id="IPR041588">
    <property type="entry name" value="Integrase_H2C2"/>
</dbReference>
<dbReference type="FunFam" id="3.30.70.270:FF:000020">
    <property type="entry name" value="Transposon Tf2-6 polyprotein-like Protein"/>
    <property type="match status" value="1"/>
</dbReference>
<dbReference type="InterPro" id="IPR001969">
    <property type="entry name" value="Aspartic_peptidase_AS"/>
</dbReference>
<feature type="region of interest" description="Disordered" evidence="9">
    <location>
        <begin position="1512"/>
        <end position="1543"/>
    </location>
</feature>
<comment type="caution">
    <text evidence="12">The sequence shown here is derived from an EMBL/GenBank/DDBJ whole genome shotgun (WGS) entry which is preliminary data.</text>
</comment>
<evidence type="ECO:0000256" key="4">
    <source>
        <dbReference type="ARBA" id="ARBA00022722"/>
    </source>
</evidence>
<evidence type="ECO:0000256" key="8">
    <source>
        <dbReference type="PROSITE-ProRule" id="PRU00047"/>
    </source>
</evidence>
<feature type="region of interest" description="Disordered" evidence="9">
    <location>
        <begin position="331"/>
        <end position="366"/>
    </location>
</feature>
<name>A0AAE0LIB9_9CHLO</name>
<dbReference type="InterPro" id="IPR036397">
    <property type="entry name" value="RNaseH_sf"/>
</dbReference>
<keyword evidence="8" id="KW-0479">Metal-binding</keyword>
<feature type="compositionally biased region" description="Low complexity" evidence="9">
    <location>
        <begin position="1533"/>
        <end position="1543"/>
    </location>
</feature>
<keyword evidence="2" id="KW-0808">Transferase</keyword>
<dbReference type="Pfam" id="PF17917">
    <property type="entry name" value="RT_RNaseH"/>
    <property type="match status" value="1"/>
</dbReference>
<feature type="region of interest" description="Disordered" evidence="9">
    <location>
        <begin position="1009"/>
        <end position="1028"/>
    </location>
</feature>
<feature type="region of interest" description="Disordered" evidence="9">
    <location>
        <begin position="2059"/>
        <end position="2098"/>
    </location>
</feature>
<keyword evidence="8" id="KW-0863">Zinc-finger</keyword>
<dbReference type="EMBL" id="LGRX02001259">
    <property type="protein sequence ID" value="KAK3286456.1"/>
    <property type="molecule type" value="Genomic_DNA"/>
</dbReference>
<evidence type="ECO:0000256" key="5">
    <source>
        <dbReference type="ARBA" id="ARBA00022759"/>
    </source>
</evidence>
<evidence type="ECO:0000259" key="11">
    <source>
        <dbReference type="PROSITE" id="PS50878"/>
    </source>
</evidence>
<dbReference type="InterPro" id="IPR001878">
    <property type="entry name" value="Znf_CCHC"/>
</dbReference>
<evidence type="ECO:0000256" key="6">
    <source>
        <dbReference type="ARBA" id="ARBA00022801"/>
    </source>
</evidence>
<dbReference type="GO" id="GO:0003964">
    <property type="term" value="F:RNA-directed DNA polymerase activity"/>
    <property type="evidence" value="ECO:0007669"/>
    <property type="project" value="UniProtKB-KW"/>
</dbReference>
<dbReference type="GO" id="GO:0006508">
    <property type="term" value="P:proteolysis"/>
    <property type="evidence" value="ECO:0007669"/>
    <property type="project" value="InterPro"/>
</dbReference>
<dbReference type="Gene3D" id="3.10.20.370">
    <property type="match status" value="1"/>
</dbReference>
<reference evidence="12 13" key="1">
    <citation type="journal article" date="2015" name="Genome Biol. Evol.">
        <title>Comparative Genomics of a Bacterivorous Green Alga Reveals Evolutionary Causalities and Consequences of Phago-Mixotrophic Mode of Nutrition.</title>
        <authorList>
            <person name="Burns J.A."/>
            <person name="Paasch A."/>
            <person name="Narechania A."/>
            <person name="Kim E."/>
        </authorList>
    </citation>
    <scope>NUCLEOTIDE SEQUENCE [LARGE SCALE GENOMIC DNA]</scope>
    <source>
        <strain evidence="12 13">PLY_AMNH</strain>
    </source>
</reference>
<dbReference type="PROSITE" id="PS00141">
    <property type="entry name" value="ASP_PROTEASE"/>
    <property type="match status" value="1"/>
</dbReference>
<evidence type="ECO:0000259" key="10">
    <source>
        <dbReference type="PROSITE" id="PS50158"/>
    </source>
</evidence>
<dbReference type="Gene3D" id="3.10.10.10">
    <property type="entry name" value="HIV Type 1 Reverse Transcriptase, subunit A, domain 1"/>
    <property type="match status" value="1"/>
</dbReference>
<dbReference type="Pfam" id="PF00078">
    <property type="entry name" value="RVT_1"/>
    <property type="match status" value="1"/>
</dbReference>
<dbReference type="InterPro" id="IPR000477">
    <property type="entry name" value="RT_dom"/>
</dbReference>
<dbReference type="InterPro" id="IPR041373">
    <property type="entry name" value="RT_RNaseH"/>
</dbReference>
<dbReference type="InterPro" id="IPR043502">
    <property type="entry name" value="DNA/RNA_pol_sf"/>
</dbReference>
<dbReference type="Gene3D" id="2.40.70.10">
    <property type="entry name" value="Acid Proteases"/>
    <property type="match status" value="1"/>
</dbReference>
<evidence type="ECO:0000256" key="1">
    <source>
        <dbReference type="ARBA" id="ARBA00012493"/>
    </source>
</evidence>
<dbReference type="CDD" id="cd01647">
    <property type="entry name" value="RT_LTR"/>
    <property type="match status" value="1"/>
</dbReference>
<dbReference type="GO" id="GO:0004190">
    <property type="term" value="F:aspartic-type endopeptidase activity"/>
    <property type="evidence" value="ECO:0007669"/>
    <property type="project" value="InterPro"/>
</dbReference>
<dbReference type="PROSITE" id="PS50158">
    <property type="entry name" value="ZF_CCHC"/>
    <property type="match status" value="1"/>
</dbReference>
<feature type="region of interest" description="Disordered" evidence="9">
    <location>
        <begin position="663"/>
        <end position="685"/>
    </location>
</feature>
<dbReference type="Proteomes" id="UP001190700">
    <property type="component" value="Unassembled WGS sequence"/>
</dbReference>
<dbReference type="InterPro" id="IPR043128">
    <property type="entry name" value="Rev_trsase/Diguanyl_cyclase"/>
</dbReference>
<dbReference type="Gene3D" id="1.10.340.70">
    <property type="match status" value="1"/>
</dbReference>
<accession>A0AAE0LIB9</accession>
<dbReference type="InterPro" id="IPR050951">
    <property type="entry name" value="Retrovirus_Pol_polyprotein"/>
</dbReference>
<evidence type="ECO:0000256" key="9">
    <source>
        <dbReference type="SAM" id="MobiDB-lite"/>
    </source>
</evidence>
<evidence type="ECO:0000256" key="3">
    <source>
        <dbReference type="ARBA" id="ARBA00022695"/>
    </source>
</evidence>
<dbReference type="SUPFAM" id="SSF53098">
    <property type="entry name" value="Ribonuclease H-like"/>
    <property type="match status" value="1"/>
</dbReference>
<gene>
    <name evidence="12" type="ORF">CYMTET_5995</name>
</gene>
<protein>
    <recommendedName>
        <fullName evidence="1">RNA-directed DNA polymerase</fullName>
        <ecNumber evidence="1">2.7.7.49</ecNumber>
    </recommendedName>
</protein>